<evidence type="ECO:0000256" key="2">
    <source>
        <dbReference type="ARBA" id="ARBA00009320"/>
    </source>
</evidence>
<name>A0A1Y2M652_EPING</name>
<evidence type="ECO:0000256" key="1">
    <source>
        <dbReference type="ARBA" id="ARBA00001933"/>
    </source>
</evidence>
<comment type="similarity">
    <text evidence="2">Belongs to the class-IV pyridoxal-phosphate-dependent aminotransferase family.</text>
</comment>
<dbReference type="InterPro" id="IPR005786">
    <property type="entry name" value="B_amino_transII"/>
</dbReference>
<dbReference type="SUPFAM" id="SSF56752">
    <property type="entry name" value="D-aminoacid aminotransferase-like PLP-dependent enzymes"/>
    <property type="match status" value="1"/>
</dbReference>
<organism evidence="5 6">
    <name type="scientific">Epicoccum nigrum</name>
    <name type="common">Soil fungus</name>
    <name type="synonym">Epicoccum purpurascens</name>
    <dbReference type="NCBI Taxonomy" id="105696"/>
    <lineage>
        <taxon>Eukaryota</taxon>
        <taxon>Fungi</taxon>
        <taxon>Dikarya</taxon>
        <taxon>Ascomycota</taxon>
        <taxon>Pezizomycotina</taxon>
        <taxon>Dothideomycetes</taxon>
        <taxon>Pleosporomycetidae</taxon>
        <taxon>Pleosporales</taxon>
        <taxon>Pleosporineae</taxon>
        <taxon>Didymellaceae</taxon>
        <taxon>Epicoccum</taxon>
    </lineage>
</organism>
<dbReference type="PANTHER" id="PTHR42825">
    <property type="entry name" value="AMINO ACID AMINOTRANSFERASE"/>
    <property type="match status" value="1"/>
</dbReference>
<evidence type="ECO:0000313" key="5">
    <source>
        <dbReference type="EMBL" id="OSS51586.1"/>
    </source>
</evidence>
<evidence type="ECO:0000313" key="6">
    <source>
        <dbReference type="Proteomes" id="UP000193240"/>
    </source>
</evidence>
<dbReference type="STRING" id="105696.A0A1Y2M652"/>
<dbReference type="AlphaFoldDB" id="A0A1Y2M652"/>
<feature type="region of interest" description="Disordered" evidence="4">
    <location>
        <begin position="88"/>
        <end position="107"/>
    </location>
</feature>
<dbReference type="InterPro" id="IPR036038">
    <property type="entry name" value="Aminotransferase-like"/>
</dbReference>
<keyword evidence="6" id="KW-1185">Reference proteome</keyword>
<evidence type="ECO:0008006" key="7">
    <source>
        <dbReference type="Google" id="ProtNLM"/>
    </source>
</evidence>
<feature type="compositionally biased region" description="Basic and acidic residues" evidence="4">
    <location>
        <begin position="88"/>
        <end position="97"/>
    </location>
</feature>
<dbReference type="Proteomes" id="UP000193240">
    <property type="component" value="Unassembled WGS sequence"/>
</dbReference>
<sequence>MQAFEGLKAVRHSNDTVTIFRPEFHHRRLAHSANTIALPAPPLETFLDALNLLVRSNAHLLGPADSSAVLYISPLLIPTLPDEVDVDAAKDDAKAEAEELQAGGVAP</sequence>
<gene>
    <name evidence="5" type="ORF">B5807_03236</name>
</gene>
<dbReference type="PANTHER" id="PTHR42825:SF2">
    <property type="entry name" value="BRANCHED-CHAIN-AMINO-ACID AMINOTRANSFERASE 3, CHLOROPLASTIC-RELATED"/>
    <property type="match status" value="1"/>
</dbReference>
<proteinExistence type="inferred from homology"/>
<keyword evidence="3" id="KW-0663">Pyridoxal phosphate</keyword>
<comment type="cofactor">
    <cofactor evidence="1">
        <name>pyridoxal 5'-phosphate</name>
        <dbReference type="ChEBI" id="CHEBI:597326"/>
    </cofactor>
</comment>
<evidence type="ECO:0000256" key="3">
    <source>
        <dbReference type="ARBA" id="ARBA00022898"/>
    </source>
</evidence>
<protein>
    <recommendedName>
        <fullName evidence="7">Branched-chain amino acid aminotransferase</fullName>
    </recommendedName>
</protein>
<dbReference type="EMBL" id="KZ107840">
    <property type="protein sequence ID" value="OSS51586.1"/>
    <property type="molecule type" value="Genomic_DNA"/>
</dbReference>
<dbReference type="Gene3D" id="3.30.470.10">
    <property type="match status" value="1"/>
</dbReference>
<evidence type="ECO:0000256" key="4">
    <source>
        <dbReference type="SAM" id="MobiDB-lite"/>
    </source>
</evidence>
<reference evidence="5 6" key="1">
    <citation type="journal article" date="2017" name="Genome Announc.">
        <title>Genome sequence of the saprophytic ascomycete Epicoccum nigrum ICMP 19927 strain isolated from New Zealand.</title>
        <authorList>
            <person name="Fokin M."/>
            <person name="Fleetwood D."/>
            <person name="Weir B.S."/>
            <person name="Villas-Boas S.G."/>
        </authorList>
    </citation>
    <scope>NUCLEOTIDE SEQUENCE [LARGE SCALE GENOMIC DNA]</scope>
    <source>
        <strain evidence="5 6">ICMP 19927</strain>
    </source>
</reference>
<dbReference type="InParanoid" id="A0A1Y2M652"/>
<dbReference type="GO" id="GO:0004084">
    <property type="term" value="F:branched-chain-amino-acid transaminase activity"/>
    <property type="evidence" value="ECO:0007669"/>
    <property type="project" value="InterPro"/>
</dbReference>
<dbReference type="GO" id="GO:0009081">
    <property type="term" value="P:branched-chain amino acid metabolic process"/>
    <property type="evidence" value="ECO:0007669"/>
    <property type="project" value="InterPro"/>
</dbReference>
<accession>A0A1Y2M652</accession>
<dbReference type="InterPro" id="IPR043131">
    <property type="entry name" value="BCAT-like_N"/>
</dbReference>